<dbReference type="EMBL" id="CP031310">
    <property type="protein sequence ID" value="QCC52215.1"/>
    <property type="molecule type" value="Genomic_DNA"/>
</dbReference>
<gene>
    <name evidence="2" type="ORF">DV733_13675</name>
</gene>
<sequence>MVATVVGLLFASTLVVTAGIVAGHGSVSVGFTTETVAIDSGAKVQVDVVVDRADDGVDTYDLSLSTDSEAVVAITDASVSSGTATVTVGPNGSRLNVSASGLARDGPTVEALTLTLAARSNGTETLSIDAASVLPPAGAPYLTTERGTVDVVVGADDTTESAFGTGIVLAGSTVVLLLALVAYAVARRR</sequence>
<organism evidence="2 3">
    <name type="scientific">Halapricum salinum</name>
    <dbReference type="NCBI Taxonomy" id="1457250"/>
    <lineage>
        <taxon>Archaea</taxon>
        <taxon>Methanobacteriati</taxon>
        <taxon>Methanobacteriota</taxon>
        <taxon>Stenosarchaea group</taxon>
        <taxon>Halobacteria</taxon>
        <taxon>Halobacteriales</taxon>
        <taxon>Haloarculaceae</taxon>
        <taxon>Halapricum</taxon>
    </lineage>
</organism>
<evidence type="ECO:0008006" key="4">
    <source>
        <dbReference type="Google" id="ProtNLM"/>
    </source>
</evidence>
<dbReference type="AlphaFoldDB" id="A0A4D6HFB3"/>
<feature type="transmembrane region" description="Helical" evidence="1">
    <location>
        <begin position="162"/>
        <end position="186"/>
    </location>
</feature>
<evidence type="ECO:0000256" key="1">
    <source>
        <dbReference type="SAM" id="Phobius"/>
    </source>
</evidence>
<evidence type="ECO:0000313" key="2">
    <source>
        <dbReference type="EMBL" id="QCC52215.1"/>
    </source>
</evidence>
<dbReference type="Proteomes" id="UP000296706">
    <property type="component" value="Chromosome"/>
</dbReference>
<name>A0A4D6HFB3_9EURY</name>
<evidence type="ECO:0000313" key="3">
    <source>
        <dbReference type="Proteomes" id="UP000296706"/>
    </source>
</evidence>
<keyword evidence="3" id="KW-1185">Reference proteome</keyword>
<proteinExistence type="predicted"/>
<protein>
    <recommendedName>
        <fullName evidence="4">Cohesin domain-containing protein</fullName>
    </recommendedName>
</protein>
<reference evidence="2 3" key="1">
    <citation type="journal article" date="2019" name="Nat. Commun.">
        <title>A new type of DNA phosphorothioation-based antiviral system in archaea.</title>
        <authorList>
            <person name="Xiong L."/>
            <person name="Liu S."/>
            <person name="Chen S."/>
            <person name="Xiao Y."/>
            <person name="Zhu B."/>
            <person name="Gao Y."/>
            <person name="Zhang Y."/>
            <person name="Chen B."/>
            <person name="Luo J."/>
            <person name="Deng Z."/>
            <person name="Chen X."/>
            <person name="Wang L."/>
            <person name="Chen S."/>
        </authorList>
    </citation>
    <scope>NUCLEOTIDE SEQUENCE [LARGE SCALE GENOMIC DNA]</scope>
    <source>
        <strain evidence="2 3">CBA1105</strain>
    </source>
</reference>
<keyword evidence="1" id="KW-0812">Transmembrane</keyword>
<keyword evidence="1" id="KW-0472">Membrane</keyword>
<keyword evidence="1" id="KW-1133">Transmembrane helix</keyword>
<dbReference type="KEGG" id="hsn:DV733_13675"/>
<accession>A0A4D6HFB3</accession>